<evidence type="ECO:0000256" key="1">
    <source>
        <dbReference type="SAM" id="Phobius"/>
    </source>
</evidence>
<gene>
    <name evidence="2" type="ORF">JQC75_03990</name>
</gene>
<keyword evidence="1" id="KW-1133">Transmembrane helix</keyword>
<sequence>MTEQSIPKPAPMPKRLIALMLLYIAAAVSGIVAKQGVLFCLLTLLMVLGVFARQRAGLWFLRGYTLLQLAMVSLLPLILDQGDDVATGPNTLNLAGMPFEASDYAIFAALIAFCMVQVWLVFTPKVGRFFNRAQNFNLMS</sequence>
<keyword evidence="1" id="KW-0472">Membrane</keyword>
<accession>A0ABX7G5W3</accession>
<dbReference type="RefSeq" id="WP_203326189.1">
    <property type="nucleotide sequence ID" value="NZ_CP069213.1"/>
</dbReference>
<dbReference type="EMBL" id="CP069213">
    <property type="protein sequence ID" value="QRH02592.1"/>
    <property type="molecule type" value="Genomic_DNA"/>
</dbReference>
<keyword evidence="1" id="KW-0812">Transmembrane</keyword>
<evidence type="ECO:0000313" key="3">
    <source>
        <dbReference type="Proteomes" id="UP000596252"/>
    </source>
</evidence>
<protein>
    <submittedName>
        <fullName evidence="2">Uncharacterized protein</fullName>
    </submittedName>
</protein>
<feature type="transmembrane region" description="Helical" evidence="1">
    <location>
        <begin position="20"/>
        <end position="52"/>
    </location>
</feature>
<evidence type="ECO:0000313" key="2">
    <source>
        <dbReference type="EMBL" id="QRH02592.1"/>
    </source>
</evidence>
<name>A0ABX7G5W3_9GAMM</name>
<proteinExistence type="predicted"/>
<feature type="transmembrane region" description="Helical" evidence="1">
    <location>
        <begin position="104"/>
        <end position="122"/>
    </location>
</feature>
<reference evidence="2 3" key="1">
    <citation type="journal article" date="2012" name="Antonie Van Leeuwenhoek">
        <title>Shewanella litorisediminis sp. nov., a gammaproteobacterium isolated from a tidal flat sediment.</title>
        <authorList>
            <person name="Lee M.H."/>
            <person name="Yoon J.H."/>
        </authorList>
    </citation>
    <scope>NUCLEOTIDE SEQUENCE [LARGE SCALE GENOMIC DNA]</scope>
    <source>
        <strain evidence="2 3">SMK1-12</strain>
    </source>
</reference>
<organism evidence="2 3">
    <name type="scientific">Shewanella litorisediminis</name>
    <dbReference type="NCBI Taxonomy" id="1173586"/>
    <lineage>
        <taxon>Bacteria</taxon>
        <taxon>Pseudomonadati</taxon>
        <taxon>Pseudomonadota</taxon>
        <taxon>Gammaproteobacteria</taxon>
        <taxon>Alteromonadales</taxon>
        <taxon>Shewanellaceae</taxon>
        <taxon>Shewanella</taxon>
    </lineage>
</organism>
<dbReference type="Proteomes" id="UP000596252">
    <property type="component" value="Chromosome"/>
</dbReference>
<keyword evidence="3" id="KW-1185">Reference proteome</keyword>
<feature type="transmembrane region" description="Helical" evidence="1">
    <location>
        <begin position="59"/>
        <end position="79"/>
    </location>
</feature>